<protein>
    <submittedName>
        <fullName evidence="1">Uncharacterized protein</fullName>
    </submittedName>
</protein>
<accession>A0A820E9E9</accession>
<organism evidence="1 2">
    <name type="scientific">Rotaria magnacalcarata</name>
    <dbReference type="NCBI Taxonomy" id="392030"/>
    <lineage>
        <taxon>Eukaryota</taxon>
        <taxon>Metazoa</taxon>
        <taxon>Spiralia</taxon>
        <taxon>Gnathifera</taxon>
        <taxon>Rotifera</taxon>
        <taxon>Eurotatoria</taxon>
        <taxon>Bdelloidea</taxon>
        <taxon>Philodinida</taxon>
        <taxon>Philodinidae</taxon>
        <taxon>Rotaria</taxon>
    </lineage>
</organism>
<gene>
    <name evidence="1" type="ORF">UXM345_LOCUS30311</name>
</gene>
<reference evidence="1" key="1">
    <citation type="submission" date="2021-02" db="EMBL/GenBank/DDBJ databases">
        <authorList>
            <person name="Nowell W R."/>
        </authorList>
    </citation>
    <scope>NUCLEOTIDE SEQUENCE</scope>
</reference>
<dbReference type="Proteomes" id="UP000663842">
    <property type="component" value="Unassembled WGS sequence"/>
</dbReference>
<sequence>MLKCSKSNLKSYETEKIDQISTVLSDSFNQKLKHGIESVAGADRTEQLANRFELIHAATNPDDTLMRYADELTTFLEVVRAVNIKDLNIDPKEIQPTSLNGLTLQQVYELYGDQVKTFMKKDGRVYVRRPTFKEYYNSVKRDKPAGIHEQRNISEVLGCEIQTGETIDNEQKCTLTRPGGSEVSFSVRDNLYGSNHETSFWKKRELEKSKRELLELKYRVFYNKPHSSLDAIETTVPILNDDDRKLKLLNKHEQLIQRKKLDFGY</sequence>
<name>A0A820E9E9_9BILA</name>
<evidence type="ECO:0000313" key="1">
    <source>
        <dbReference type="EMBL" id="CAF4243387.1"/>
    </source>
</evidence>
<dbReference type="AlphaFoldDB" id="A0A820E9E9"/>
<comment type="caution">
    <text evidence="1">The sequence shown here is derived from an EMBL/GenBank/DDBJ whole genome shotgun (WGS) entry which is preliminary data.</text>
</comment>
<evidence type="ECO:0000313" key="2">
    <source>
        <dbReference type="Proteomes" id="UP000663842"/>
    </source>
</evidence>
<dbReference type="EMBL" id="CAJOBF010007867">
    <property type="protein sequence ID" value="CAF4243387.1"/>
    <property type="molecule type" value="Genomic_DNA"/>
</dbReference>
<proteinExistence type="predicted"/>